<dbReference type="KEGG" id="nhy:JQS43_21935"/>
<accession>A0A895Y8V3</accession>
<dbReference type="SUPFAM" id="SSF48452">
    <property type="entry name" value="TPR-like"/>
    <property type="match status" value="1"/>
</dbReference>
<dbReference type="InterPro" id="IPR001387">
    <property type="entry name" value="Cro/C1-type_HTH"/>
</dbReference>
<dbReference type="Gene3D" id="1.10.260.40">
    <property type="entry name" value="lambda repressor-like DNA-binding domains"/>
    <property type="match status" value="1"/>
</dbReference>
<dbReference type="EMBL" id="CP070499">
    <property type="protein sequence ID" value="QSB14157.1"/>
    <property type="molecule type" value="Genomic_DNA"/>
</dbReference>
<organism evidence="2 3">
    <name type="scientific">Natronosporangium hydrolyticum</name>
    <dbReference type="NCBI Taxonomy" id="2811111"/>
    <lineage>
        <taxon>Bacteria</taxon>
        <taxon>Bacillati</taxon>
        <taxon>Actinomycetota</taxon>
        <taxon>Actinomycetes</taxon>
        <taxon>Micromonosporales</taxon>
        <taxon>Micromonosporaceae</taxon>
        <taxon>Natronosporangium</taxon>
    </lineage>
</organism>
<dbReference type="Proteomes" id="UP000662857">
    <property type="component" value="Chromosome"/>
</dbReference>
<keyword evidence="3" id="KW-1185">Reference proteome</keyword>
<dbReference type="SMART" id="SM00530">
    <property type="entry name" value="HTH_XRE"/>
    <property type="match status" value="1"/>
</dbReference>
<dbReference type="InterPro" id="IPR010982">
    <property type="entry name" value="Lambda_DNA-bd_dom_sf"/>
</dbReference>
<reference evidence="2" key="1">
    <citation type="submission" date="2021-02" db="EMBL/GenBank/DDBJ databases">
        <title>Natrosporangium hydrolyticum gen. nov., sp. nov, a haloalkaliphilic actinobacterium from a soda solonchak soil.</title>
        <authorList>
            <person name="Sorokin D.Y."/>
            <person name="Khijniak T.V."/>
            <person name="Zakharycheva A.P."/>
            <person name="Boueva O.V."/>
            <person name="Ariskina E.V."/>
            <person name="Hahnke R.L."/>
            <person name="Bunk B."/>
            <person name="Sproer C."/>
            <person name="Schumann P."/>
            <person name="Evtushenko L.I."/>
            <person name="Kublanov I.V."/>
        </authorList>
    </citation>
    <scope>NUCLEOTIDE SEQUENCE</scope>
    <source>
        <strain evidence="2">DSM 106523</strain>
    </source>
</reference>
<dbReference type="GO" id="GO:0003677">
    <property type="term" value="F:DNA binding"/>
    <property type="evidence" value="ECO:0007669"/>
    <property type="project" value="InterPro"/>
</dbReference>
<dbReference type="InterPro" id="IPR011990">
    <property type="entry name" value="TPR-like_helical_dom_sf"/>
</dbReference>
<protein>
    <submittedName>
        <fullName evidence="2">Helix-turn-helix transcriptional regulator</fullName>
    </submittedName>
</protein>
<evidence type="ECO:0000313" key="2">
    <source>
        <dbReference type="EMBL" id="QSB14157.1"/>
    </source>
</evidence>
<dbReference type="Pfam" id="PF13560">
    <property type="entry name" value="HTH_31"/>
    <property type="match status" value="1"/>
</dbReference>
<proteinExistence type="predicted"/>
<dbReference type="SUPFAM" id="SSF47413">
    <property type="entry name" value="lambda repressor-like DNA-binding domains"/>
    <property type="match status" value="1"/>
</dbReference>
<dbReference type="PROSITE" id="PS50943">
    <property type="entry name" value="HTH_CROC1"/>
    <property type="match status" value="1"/>
</dbReference>
<dbReference type="AlphaFoldDB" id="A0A895Y8V3"/>
<dbReference type="Gene3D" id="1.25.40.10">
    <property type="entry name" value="Tetratricopeptide repeat domain"/>
    <property type="match status" value="1"/>
</dbReference>
<sequence>MRELRKQRNISFRDLARLTLASKSKLYQIETGRVVPDAETAQLIDNALNACGDLARLAQLGQEGQPAPLLPRREFLGVAASAVALAPLMDHLKAGRQLGGNLVRQLLMNTARLRRLDDYFGGADTYELFAEEVEATALLLHEGSYPEATGRQLLALLSEQAQLAGWAAFDAGWQPQARHMYELSLQAAQEAGDPSLTGNAFAFLGYQRLTVGEPPIEDLTAACEWAERGSPPKVRTLLHCRRAWAHANIGDASQTQRHLDIAADALTVSAQAAEPDWVYWVDGLEHDIMTGRCWAALRRPLRAIKALEDALDCYDDTHGRDKGLYLSFLADAYLEANEIEQACAVASKAMDLCAGVGSVRPHERIRNLIGRMEPVQPAVADLRTRAEQVFNLRQLSAPPTGRTAVTLQPGTRR</sequence>
<name>A0A895Y8V3_9ACTN</name>
<evidence type="ECO:0000259" key="1">
    <source>
        <dbReference type="PROSITE" id="PS50943"/>
    </source>
</evidence>
<feature type="domain" description="HTH cro/C1-type" evidence="1">
    <location>
        <begin position="1"/>
        <end position="57"/>
    </location>
</feature>
<evidence type="ECO:0000313" key="3">
    <source>
        <dbReference type="Proteomes" id="UP000662857"/>
    </source>
</evidence>
<gene>
    <name evidence="2" type="ORF">JQS43_21935</name>
</gene>
<dbReference type="RefSeq" id="WP_239676273.1">
    <property type="nucleotide sequence ID" value="NZ_CP070499.1"/>
</dbReference>
<dbReference type="CDD" id="cd00093">
    <property type="entry name" value="HTH_XRE"/>
    <property type="match status" value="1"/>
</dbReference>